<evidence type="ECO:0000256" key="2">
    <source>
        <dbReference type="ARBA" id="ARBA00004508"/>
    </source>
</evidence>
<reference evidence="18" key="1">
    <citation type="journal article" date="2018" name="Genome Biol. Evol.">
        <title>Mitochondrial and Plastid Genomes from Coralline Red Algae Provide Insights into the Incongruent Evolutionary Histories of Organelles.</title>
        <authorList>
            <person name="Lee J."/>
            <person name="Song H.J."/>
            <person name="In Park S."/>
            <person name="Lee Y.M."/>
            <person name="Jeong S.Y."/>
            <person name="Oh Cho T."/>
            <person name="Kim J.H."/>
            <person name="Choi H.G."/>
            <person name="Choi C.G."/>
            <person name="Nelson W.A."/>
            <person name="Fredericq S."/>
            <person name="Bhattacharya D."/>
            <person name="Su Yoon H."/>
        </authorList>
    </citation>
    <scope>NUCLEOTIDE SEQUENCE</scope>
</reference>
<dbReference type="InterPro" id="IPR036890">
    <property type="entry name" value="HATPase_C_sf"/>
</dbReference>
<evidence type="ECO:0000256" key="12">
    <source>
        <dbReference type="ARBA" id="ARBA00023136"/>
    </source>
</evidence>
<feature type="domain" description="PAS" evidence="16">
    <location>
        <begin position="266"/>
        <end position="311"/>
    </location>
</feature>
<dbReference type="GO" id="GO:0005524">
    <property type="term" value="F:ATP binding"/>
    <property type="evidence" value="ECO:0007669"/>
    <property type="project" value="UniProtKB-KW"/>
</dbReference>
<evidence type="ECO:0000313" key="18">
    <source>
        <dbReference type="EMBL" id="AYR06542.1"/>
    </source>
</evidence>
<protein>
    <recommendedName>
        <fullName evidence="13">Uncharacterized sensor-like histidine kinase ycf26</fullName>
        <ecNumber evidence="3">2.7.13.3</ecNumber>
    </recommendedName>
</protein>
<dbReference type="CDD" id="cd00082">
    <property type="entry name" value="HisKA"/>
    <property type="match status" value="1"/>
</dbReference>
<evidence type="ECO:0000256" key="4">
    <source>
        <dbReference type="ARBA" id="ARBA00022553"/>
    </source>
</evidence>
<dbReference type="EC" id="2.7.13.3" evidence="3"/>
<dbReference type="PANTHER" id="PTHR42878">
    <property type="entry name" value="TWO-COMPONENT HISTIDINE KINASE"/>
    <property type="match status" value="1"/>
</dbReference>
<feature type="domain" description="Histidine kinase" evidence="15">
    <location>
        <begin position="401"/>
        <end position="630"/>
    </location>
</feature>
<sequence length="636" mass="72447">MKRVFQWWLGINLNTRLMAVTTLCVSLLMSSLTFWALTIIQKDSIVTDSRFGKDISLLFASNIIDLVDQDNYKELTSFIEKVYLSTSSIRYVQIFKIDGTIYMALPFYNHKIQRILQLYQNVLQVETQDFLFNIPVINYSSIFRDYITNVTLPLIKNGKSLGTLCLGINPNPSILSASRLIKEVSIAVFVSIWLMVVIGAAFNALIITEPIKELLFGLKSIASGNFRQHITSSFDGELGNLIISFNEMAKRLESYEEKNVEQLASEKNKLETLVSTIVDGAILVDIELRLLFVNQAAIKIFGWTNKDIIGRLIFHHLPLHVSEGLLPILNNMIKANCLENHVPKAEEMCVKLNYNSTKTLRFLLNAVLDNRRKMLTGVAITIQDITREVQLNEAKNQFISNVSHELRTPLCNIGSFLETLLDYNGKLDHKQRIQFLTIAYNETQRLTRLVNDVLDLSRLEVEHQYVLKPVDLIEVISNTIQASHIMALNRKVKVIVECSRCIKYVFANEIALCQVLSNLVSNALKFTYTGGRIIIRVYPLPFIIDDKQNKDYFDSVRVEVVDEGIGMDKTVQKQIFDRFMRIENNVHTFRGTGLGLSIVKNIIEKHHSSIAVYGELKVGASFWFDLTVVNITCKMS</sequence>
<geneLocation type="plastid" evidence="18"/>
<dbReference type="InterPro" id="IPR000014">
    <property type="entry name" value="PAS"/>
</dbReference>
<dbReference type="Gene3D" id="3.30.450.20">
    <property type="entry name" value="PAS domain"/>
    <property type="match status" value="1"/>
</dbReference>
<dbReference type="InterPro" id="IPR036097">
    <property type="entry name" value="HisK_dim/P_sf"/>
</dbReference>
<dbReference type="InterPro" id="IPR003660">
    <property type="entry name" value="HAMP_dom"/>
</dbReference>
<evidence type="ECO:0000256" key="6">
    <source>
        <dbReference type="ARBA" id="ARBA00022692"/>
    </source>
</evidence>
<dbReference type="InterPro" id="IPR035965">
    <property type="entry name" value="PAS-like_dom_sf"/>
</dbReference>
<keyword evidence="5" id="KW-0808">Transferase</keyword>
<dbReference type="SUPFAM" id="SSF55874">
    <property type="entry name" value="ATPase domain of HSP90 chaperone/DNA topoisomerase II/histidine kinase"/>
    <property type="match status" value="1"/>
</dbReference>
<dbReference type="PROSITE" id="PS50112">
    <property type="entry name" value="PAS"/>
    <property type="match status" value="1"/>
</dbReference>
<evidence type="ECO:0000256" key="1">
    <source>
        <dbReference type="ARBA" id="ARBA00000085"/>
    </source>
</evidence>
<dbReference type="InterPro" id="IPR003661">
    <property type="entry name" value="HisK_dim/P_dom"/>
</dbReference>
<keyword evidence="8 18" id="KW-0418">Kinase</keyword>
<keyword evidence="10 14" id="KW-1133">Transmembrane helix</keyword>
<keyword evidence="18" id="KW-0934">Plastid</keyword>
<evidence type="ECO:0000256" key="9">
    <source>
        <dbReference type="ARBA" id="ARBA00022840"/>
    </source>
</evidence>
<dbReference type="NCBIfam" id="TIGR00229">
    <property type="entry name" value="sensory_box"/>
    <property type="match status" value="1"/>
</dbReference>
<accession>A0A3G3MI85</accession>
<dbReference type="FunFam" id="1.10.287.130:FF:000001">
    <property type="entry name" value="Two-component sensor histidine kinase"/>
    <property type="match status" value="1"/>
</dbReference>
<evidence type="ECO:0000256" key="11">
    <source>
        <dbReference type="ARBA" id="ARBA00023012"/>
    </source>
</evidence>
<evidence type="ECO:0000256" key="5">
    <source>
        <dbReference type="ARBA" id="ARBA00022679"/>
    </source>
</evidence>
<dbReference type="GO" id="GO:0006355">
    <property type="term" value="P:regulation of DNA-templated transcription"/>
    <property type="evidence" value="ECO:0007669"/>
    <property type="project" value="InterPro"/>
</dbReference>
<organism evidence="18">
    <name type="scientific">Rhodogorgon sp</name>
    <dbReference type="NCBI Taxonomy" id="2485824"/>
    <lineage>
        <taxon>Eukaryota</taxon>
        <taxon>Rhodophyta</taxon>
        <taxon>Florideophyceae</taxon>
        <taxon>Corallinophycidae</taxon>
        <taxon>Rhodogorgonales</taxon>
        <taxon>Rhodogorgonaceae</taxon>
        <taxon>Rhodogorgon</taxon>
    </lineage>
</organism>
<dbReference type="PANTHER" id="PTHR42878:SF7">
    <property type="entry name" value="SENSOR HISTIDINE KINASE GLRK"/>
    <property type="match status" value="1"/>
</dbReference>
<dbReference type="InterPro" id="IPR004358">
    <property type="entry name" value="Sig_transdc_His_kin-like_C"/>
</dbReference>
<evidence type="ECO:0000259" key="16">
    <source>
        <dbReference type="PROSITE" id="PS50112"/>
    </source>
</evidence>
<dbReference type="SMART" id="SM00091">
    <property type="entry name" value="PAS"/>
    <property type="match status" value="1"/>
</dbReference>
<dbReference type="Gene3D" id="1.10.287.130">
    <property type="match status" value="1"/>
</dbReference>
<dbReference type="InterPro" id="IPR050351">
    <property type="entry name" value="BphY/WalK/GraS-like"/>
</dbReference>
<evidence type="ECO:0000256" key="3">
    <source>
        <dbReference type="ARBA" id="ARBA00012438"/>
    </source>
</evidence>
<dbReference type="SUPFAM" id="SSF47384">
    <property type="entry name" value="Homodimeric domain of signal transducing histidine kinase"/>
    <property type="match status" value="1"/>
</dbReference>
<proteinExistence type="predicted"/>
<evidence type="ECO:0000259" key="15">
    <source>
        <dbReference type="PROSITE" id="PS50109"/>
    </source>
</evidence>
<dbReference type="PROSITE" id="PS50885">
    <property type="entry name" value="HAMP"/>
    <property type="match status" value="1"/>
</dbReference>
<name>A0A3G3MI85_9FLOR</name>
<evidence type="ECO:0000259" key="17">
    <source>
        <dbReference type="PROSITE" id="PS50885"/>
    </source>
</evidence>
<dbReference type="Pfam" id="PF00512">
    <property type="entry name" value="HisKA"/>
    <property type="match status" value="1"/>
</dbReference>
<feature type="transmembrane region" description="Helical" evidence="14">
    <location>
        <begin position="17"/>
        <end position="40"/>
    </location>
</feature>
<dbReference type="GO" id="GO:0007234">
    <property type="term" value="P:osmosensory signaling via phosphorelay pathway"/>
    <property type="evidence" value="ECO:0007669"/>
    <property type="project" value="TreeGrafter"/>
</dbReference>
<dbReference type="Gene3D" id="3.30.565.10">
    <property type="entry name" value="Histidine kinase-like ATPase, C-terminal domain"/>
    <property type="match status" value="1"/>
</dbReference>
<dbReference type="SMART" id="SM00388">
    <property type="entry name" value="HisKA"/>
    <property type="match status" value="1"/>
</dbReference>
<dbReference type="EMBL" id="MH281630">
    <property type="protein sequence ID" value="AYR06542.1"/>
    <property type="molecule type" value="Genomic_DNA"/>
</dbReference>
<keyword evidence="12 14" id="KW-0472">Membrane</keyword>
<comment type="subcellular location">
    <subcellularLocation>
        <location evidence="2">Plastid</location>
        <location evidence="2">Chloroplast membrane</location>
        <topology evidence="2">Multi-pass membrane protein</topology>
    </subcellularLocation>
</comment>
<dbReference type="SUPFAM" id="SSF158472">
    <property type="entry name" value="HAMP domain-like"/>
    <property type="match status" value="1"/>
</dbReference>
<keyword evidence="7" id="KW-0547">Nucleotide-binding</keyword>
<dbReference type="GO" id="GO:0030295">
    <property type="term" value="F:protein kinase activator activity"/>
    <property type="evidence" value="ECO:0007669"/>
    <property type="project" value="TreeGrafter"/>
</dbReference>
<dbReference type="InterPro" id="IPR005467">
    <property type="entry name" value="His_kinase_dom"/>
</dbReference>
<evidence type="ECO:0000256" key="13">
    <source>
        <dbReference type="ARBA" id="ARBA00069102"/>
    </source>
</evidence>
<comment type="catalytic activity">
    <reaction evidence="1">
        <text>ATP + protein L-histidine = ADP + protein N-phospho-L-histidine.</text>
        <dbReference type="EC" id="2.7.13.3"/>
    </reaction>
</comment>
<dbReference type="Pfam" id="PF00672">
    <property type="entry name" value="HAMP"/>
    <property type="match status" value="1"/>
</dbReference>
<dbReference type="SMART" id="SM00304">
    <property type="entry name" value="HAMP"/>
    <property type="match status" value="1"/>
</dbReference>
<dbReference type="GO" id="GO:0000155">
    <property type="term" value="F:phosphorelay sensor kinase activity"/>
    <property type="evidence" value="ECO:0007669"/>
    <property type="project" value="InterPro"/>
</dbReference>
<dbReference type="Pfam" id="PF02518">
    <property type="entry name" value="HATPase_c"/>
    <property type="match status" value="1"/>
</dbReference>
<evidence type="ECO:0000256" key="14">
    <source>
        <dbReference type="SAM" id="Phobius"/>
    </source>
</evidence>
<dbReference type="InterPro" id="IPR003594">
    <property type="entry name" value="HATPase_dom"/>
</dbReference>
<keyword evidence="9" id="KW-0067">ATP-binding</keyword>
<keyword evidence="11" id="KW-0902">Two-component regulatory system</keyword>
<dbReference type="Pfam" id="PF00989">
    <property type="entry name" value="PAS"/>
    <property type="match status" value="1"/>
</dbReference>
<gene>
    <name evidence="18" type="primary">dfr</name>
</gene>
<keyword evidence="6 14" id="KW-0812">Transmembrane</keyword>
<dbReference type="SMART" id="SM00387">
    <property type="entry name" value="HATPase_c"/>
    <property type="match status" value="1"/>
</dbReference>
<feature type="transmembrane region" description="Helical" evidence="14">
    <location>
        <begin position="184"/>
        <end position="206"/>
    </location>
</feature>
<evidence type="ECO:0000256" key="8">
    <source>
        <dbReference type="ARBA" id="ARBA00022777"/>
    </source>
</evidence>
<dbReference type="SUPFAM" id="SSF55785">
    <property type="entry name" value="PYP-like sensor domain (PAS domain)"/>
    <property type="match status" value="1"/>
</dbReference>
<dbReference type="PROSITE" id="PS50109">
    <property type="entry name" value="HIS_KIN"/>
    <property type="match status" value="1"/>
</dbReference>
<dbReference type="InterPro" id="IPR013767">
    <property type="entry name" value="PAS_fold"/>
</dbReference>
<dbReference type="AlphaFoldDB" id="A0A3G3MI85"/>
<evidence type="ECO:0000256" key="10">
    <source>
        <dbReference type="ARBA" id="ARBA00022989"/>
    </source>
</evidence>
<feature type="domain" description="HAMP" evidence="17">
    <location>
        <begin position="205"/>
        <end position="257"/>
    </location>
</feature>
<dbReference type="PRINTS" id="PR00344">
    <property type="entry name" value="BCTRLSENSOR"/>
</dbReference>
<dbReference type="Gene3D" id="6.10.340.10">
    <property type="match status" value="1"/>
</dbReference>
<evidence type="ECO:0000256" key="7">
    <source>
        <dbReference type="ARBA" id="ARBA00022741"/>
    </source>
</evidence>
<keyword evidence="4" id="KW-0597">Phosphoprotein</keyword>
<dbReference type="GO" id="GO:0000156">
    <property type="term" value="F:phosphorelay response regulator activity"/>
    <property type="evidence" value="ECO:0007669"/>
    <property type="project" value="TreeGrafter"/>
</dbReference>
<dbReference type="CDD" id="cd06225">
    <property type="entry name" value="HAMP"/>
    <property type="match status" value="1"/>
</dbReference>
<dbReference type="GO" id="GO:0031969">
    <property type="term" value="C:chloroplast membrane"/>
    <property type="evidence" value="ECO:0007669"/>
    <property type="project" value="UniProtKB-SubCell"/>
</dbReference>
<dbReference type="CDD" id="cd00130">
    <property type="entry name" value="PAS"/>
    <property type="match status" value="1"/>
</dbReference>